<dbReference type="AlphaFoldDB" id="A0A5A9GH04"/>
<comment type="caution">
    <text evidence="3">The sequence shown here is derived from an EMBL/GenBank/DDBJ whole genome shotgun (WGS) entry which is preliminary data.</text>
</comment>
<gene>
    <name evidence="3" type="ORF">FZ942_24720</name>
</gene>
<dbReference type="Pfam" id="PF09722">
    <property type="entry name" value="Xre_MbcA_ParS_C"/>
    <property type="match status" value="1"/>
</dbReference>
<proteinExistence type="predicted"/>
<dbReference type="EMBL" id="VTTN01000012">
    <property type="protein sequence ID" value="KAA0593145.1"/>
    <property type="molecule type" value="Genomic_DNA"/>
</dbReference>
<accession>A0A5A9GH04</accession>
<feature type="region of interest" description="Disordered" evidence="1">
    <location>
        <begin position="1"/>
        <end position="31"/>
    </location>
</feature>
<dbReference type="Proteomes" id="UP000324927">
    <property type="component" value="Unassembled WGS sequence"/>
</dbReference>
<name>A0A5A9GH04_AZOLI</name>
<evidence type="ECO:0000313" key="3">
    <source>
        <dbReference type="EMBL" id="KAA0593145.1"/>
    </source>
</evidence>
<dbReference type="InterPro" id="IPR024467">
    <property type="entry name" value="Xre/MbcA/ParS-like_toxin-bd"/>
</dbReference>
<feature type="domain" description="Antitoxin Xre/MbcA/ParS-like toxin-binding" evidence="2">
    <location>
        <begin position="111"/>
        <end position="158"/>
    </location>
</feature>
<protein>
    <submittedName>
        <fullName evidence="3">DUF2384 domain-containing protein</fullName>
    </submittedName>
</protein>
<evidence type="ECO:0000313" key="4">
    <source>
        <dbReference type="Proteomes" id="UP000324927"/>
    </source>
</evidence>
<sequence length="164" mass="17985">MTRNREEQDPFTSFLDQAAAGTKGQTPAEPGALGGDLEVGYLVAIPDDLLWAVESGFRMEAINALHASGLRPSETERFIAPLRVLHSRHLEERLSRGESDAVLRVARILIQAEITLGARERALAWLRRSNRNFGDAAPMTLLATEAGGRRVEDLLLRADLGQMA</sequence>
<reference evidence="3 4" key="1">
    <citation type="submission" date="2019-08" db="EMBL/GenBank/DDBJ databases">
        <authorList>
            <person name="Grouzdev D."/>
            <person name="Tikhonova E."/>
            <person name="Kravchenko I."/>
        </authorList>
    </citation>
    <scope>NUCLEOTIDE SEQUENCE [LARGE SCALE GENOMIC DNA]</scope>
    <source>
        <strain evidence="3 4">59b</strain>
    </source>
</reference>
<evidence type="ECO:0000256" key="1">
    <source>
        <dbReference type="SAM" id="MobiDB-lite"/>
    </source>
</evidence>
<evidence type="ECO:0000259" key="2">
    <source>
        <dbReference type="Pfam" id="PF09722"/>
    </source>
</evidence>
<dbReference type="OrthoDB" id="5918037at2"/>
<keyword evidence="4" id="KW-1185">Reference proteome</keyword>
<organism evidence="3 4">
    <name type="scientific">Azospirillum lipoferum</name>
    <dbReference type="NCBI Taxonomy" id="193"/>
    <lineage>
        <taxon>Bacteria</taxon>
        <taxon>Pseudomonadati</taxon>
        <taxon>Pseudomonadota</taxon>
        <taxon>Alphaproteobacteria</taxon>
        <taxon>Rhodospirillales</taxon>
        <taxon>Azospirillaceae</taxon>
        <taxon>Azospirillum</taxon>
    </lineage>
</organism>